<evidence type="ECO:0000259" key="3">
    <source>
        <dbReference type="PROSITE" id="PS50006"/>
    </source>
</evidence>
<feature type="domain" description="FHA" evidence="3">
    <location>
        <begin position="329"/>
        <end position="384"/>
    </location>
</feature>
<dbReference type="Pfam" id="PF00498">
    <property type="entry name" value="FHA"/>
    <property type="match status" value="1"/>
</dbReference>
<dbReference type="InterPro" id="IPR000253">
    <property type="entry name" value="FHA_dom"/>
</dbReference>
<dbReference type="InterPro" id="IPR008984">
    <property type="entry name" value="SMAD_FHA_dom_sf"/>
</dbReference>
<dbReference type="Proteomes" id="UP000294853">
    <property type="component" value="Chromosome"/>
</dbReference>
<evidence type="ECO:0000256" key="1">
    <source>
        <dbReference type="ARBA" id="ARBA00022553"/>
    </source>
</evidence>
<evidence type="ECO:0000313" key="5">
    <source>
        <dbReference type="Proteomes" id="UP000294853"/>
    </source>
</evidence>
<keyword evidence="1" id="KW-0597">Phosphoprotein</keyword>
<gene>
    <name evidence="4" type="ORF">EXE58_04095</name>
</gene>
<dbReference type="CDD" id="cd00060">
    <property type="entry name" value="FHA"/>
    <property type="match status" value="1"/>
</dbReference>
<dbReference type="KEGG" id="nsn:EXE58_04095"/>
<evidence type="ECO:0000313" key="4">
    <source>
        <dbReference type="EMBL" id="QBX54727.1"/>
    </source>
</evidence>
<evidence type="ECO:0000256" key="2">
    <source>
        <dbReference type="SAM" id="MobiDB-lite"/>
    </source>
</evidence>
<dbReference type="OrthoDB" id="5485098at2"/>
<organism evidence="4 5">
    <name type="scientific">Nocardioides seonyuensis</name>
    <dbReference type="NCBI Taxonomy" id="2518371"/>
    <lineage>
        <taxon>Bacteria</taxon>
        <taxon>Bacillati</taxon>
        <taxon>Actinomycetota</taxon>
        <taxon>Actinomycetes</taxon>
        <taxon>Propionibacteriales</taxon>
        <taxon>Nocardioidaceae</taxon>
        <taxon>Nocardioides</taxon>
    </lineage>
</organism>
<dbReference type="Gene3D" id="2.60.200.20">
    <property type="match status" value="1"/>
</dbReference>
<dbReference type="PROSITE" id="PS50006">
    <property type="entry name" value="FHA_DOMAIN"/>
    <property type="match status" value="1"/>
</dbReference>
<dbReference type="EMBL" id="CP038436">
    <property type="protein sequence ID" value="QBX54727.1"/>
    <property type="molecule type" value="Genomic_DNA"/>
</dbReference>
<accession>A0A4P7IFG5</accession>
<proteinExistence type="predicted"/>
<sequence length="426" mass="44376">MATRPGGSCATMGGYTNARRGNVLVEARYTPGPGVLVGSGARWVLVTDPGDERLLSRLWELVSTPQPLGTPVLDAVVALVESEATQAKDGAPVALAAVDLTPGTSTSTTLGTGRVSGTGQTHVLTLAEATDSPPGDDRRPLVAGVVGAVEVVLHAAQAPPLGAAGRPAVQVTEAPSAPTTGLIDGIPAEILAATGPDGPPPPRPRQQQPEWVSARDTGSSVDTTEPDPLFVQRIEDGGHTTIRAPHPLEDGTDDHDGSTVHRPAHLAHVSATTVLAVSCPLGHLTAPTDPVCRTCHQRVAPQEPRQVQRPTLGGLRLPTGEVVPLDRGVVLGRKPAPVEGSTDWPHLVHLPPAHSFVSRMHLHIELDGWDVLARDLDSRGGTTLAQPGREPLRMSPGEAYVLESGAVLDLAEVYAVRYETGPVSAR</sequence>
<protein>
    <submittedName>
        <fullName evidence="4">FHA domain-containing protein</fullName>
    </submittedName>
</protein>
<feature type="region of interest" description="Disordered" evidence="2">
    <location>
        <begin position="190"/>
        <end position="226"/>
    </location>
</feature>
<dbReference type="AlphaFoldDB" id="A0A4P7IFG5"/>
<dbReference type="SUPFAM" id="SSF49879">
    <property type="entry name" value="SMAD/FHA domain"/>
    <property type="match status" value="1"/>
</dbReference>
<reference evidence="4 5" key="1">
    <citation type="submission" date="2019-03" db="EMBL/GenBank/DDBJ databases">
        <title>Three New Species of Nocardioides, Nocardioides euryhalodurans sp. nov., Nocardioides seonyuensis sp. nov. and Nocardioides eburneoflavus sp. nov. Iolated from Soil.</title>
        <authorList>
            <person name="Roh S.G."/>
            <person name="Lee C."/>
            <person name="Kim M.-K."/>
            <person name="Kim S.B."/>
        </authorList>
    </citation>
    <scope>NUCLEOTIDE SEQUENCE [LARGE SCALE GENOMIC DNA]</scope>
    <source>
        <strain evidence="4 5">MMS17-SY207-3</strain>
    </source>
</reference>
<name>A0A4P7IFG5_9ACTN</name>
<keyword evidence="5" id="KW-1185">Reference proteome</keyword>